<dbReference type="GO" id="GO:0005634">
    <property type="term" value="C:nucleus"/>
    <property type="evidence" value="ECO:0007669"/>
    <property type="project" value="UniProtKB-SubCell"/>
</dbReference>
<keyword evidence="3" id="KW-0813">Transport</keyword>
<keyword evidence="5" id="KW-0653">Protein transport</keyword>
<evidence type="ECO:0000256" key="1">
    <source>
        <dbReference type="ARBA" id="ARBA00004123"/>
    </source>
</evidence>
<dbReference type="InterPro" id="IPR011989">
    <property type="entry name" value="ARM-like"/>
</dbReference>
<keyword evidence="4" id="KW-0819">tRNA processing</keyword>
<dbReference type="PANTHER" id="PTHR12363:SF33">
    <property type="entry name" value="IMPORTIN-13"/>
    <property type="match status" value="1"/>
</dbReference>
<dbReference type="GO" id="GO:0008033">
    <property type="term" value="P:tRNA processing"/>
    <property type="evidence" value="ECO:0007669"/>
    <property type="project" value="UniProtKB-KW"/>
</dbReference>
<dbReference type="EMBL" id="KQ030513">
    <property type="protein sequence ID" value="KJZ75979.1"/>
    <property type="molecule type" value="Genomic_DNA"/>
</dbReference>
<dbReference type="InterPro" id="IPR013598">
    <property type="entry name" value="Exportin-1/Importin-b-like"/>
</dbReference>
<dbReference type="Pfam" id="PF24140">
    <property type="entry name" value="TPR_TNPO3_IPO13_3rd"/>
    <property type="match status" value="1"/>
</dbReference>
<comment type="similarity">
    <text evidence="2">Belongs to the importin beta family.</text>
</comment>
<dbReference type="Proteomes" id="UP000054481">
    <property type="component" value="Unassembled WGS sequence"/>
</dbReference>
<dbReference type="GO" id="GO:0006606">
    <property type="term" value="P:protein import into nucleus"/>
    <property type="evidence" value="ECO:0007669"/>
    <property type="project" value="TreeGrafter"/>
</dbReference>
<dbReference type="PANTHER" id="PTHR12363">
    <property type="entry name" value="TRANSPORTIN 3 AND IMPORTIN 13"/>
    <property type="match status" value="1"/>
</dbReference>
<dbReference type="InterPro" id="IPR016024">
    <property type="entry name" value="ARM-type_fold"/>
</dbReference>
<dbReference type="InterPro" id="IPR051345">
    <property type="entry name" value="Importin_beta-like_NTR"/>
</dbReference>
<evidence type="ECO:0000256" key="7">
    <source>
        <dbReference type="ARBA" id="ARBA00025147"/>
    </source>
</evidence>
<evidence type="ECO:0000256" key="6">
    <source>
        <dbReference type="ARBA" id="ARBA00023242"/>
    </source>
</evidence>
<evidence type="ECO:0000313" key="9">
    <source>
        <dbReference type="EMBL" id="KJZ75979.1"/>
    </source>
</evidence>
<proteinExistence type="inferred from homology"/>
<accession>A0A0F8A5V3</accession>
<dbReference type="OrthoDB" id="2016913at2759"/>
<comment type="function">
    <text evidence="7">tRNA nucleus export receptor which facilitates tRNA translocation across the nuclear pore complex. Involved in pre-tRNA splicing, probably by affecting the interaction of pre-tRNA with splicing endonuclease.</text>
</comment>
<evidence type="ECO:0000256" key="5">
    <source>
        <dbReference type="ARBA" id="ARBA00022927"/>
    </source>
</evidence>
<protein>
    <recommendedName>
        <fullName evidence="8">Exportin-1/Importin-beta-like domain-containing protein</fullName>
    </recommendedName>
</protein>
<dbReference type="SUPFAM" id="SSF48371">
    <property type="entry name" value="ARM repeat"/>
    <property type="match status" value="1"/>
</dbReference>
<evidence type="ECO:0000256" key="3">
    <source>
        <dbReference type="ARBA" id="ARBA00022448"/>
    </source>
</evidence>
<name>A0A0F8A5V3_9HYPO</name>
<keyword evidence="10" id="KW-1185">Reference proteome</keyword>
<reference evidence="9 10" key="1">
    <citation type="journal article" date="2014" name="Genome Biol. Evol.">
        <title>Comparative genomics and transcriptomics analyses reveal divergent lifestyle features of nematode endoparasitic fungus Hirsutella minnesotensis.</title>
        <authorList>
            <person name="Lai Y."/>
            <person name="Liu K."/>
            <person name="Zhang X."/>
            <person name="Zhang X."/>
            <person name="Li K."/>
            <person name="Wang N."/>
            <person name="Shu C."/>
            <person name="Wu Y."/>
            <person name="Wang C."/>
            <person name="Bushley K.E."/>
            <person name="Xiang M."/>
            <person name="Liu X."/>
        </authorList>
    </citation>
    <scope>NUCLEOTIDE SEQUENCE [LARGE SCALE GENOMIC DNA]</scope>
    <source>
        <strain evidence="9 10">3608</strain>
    </source>
</reference>
<organism evidence="9 10">
    <name type="scientific">Hirsutella minnesotensis 3608</name>
    <dbReference type="NCBI Taxonomy" id="1043627"/>
    <lineage>
        <taxon>Eukaryota</taxon>
        <taxon>Fungi</taxon>
        <taxon>Dikarya</taxon>
        <taxon>Ascomycota</taxon>
        <taxon>Pezizomycotina</taxon>
        <taxon>Sordariomycetes</taxon>
        <taxon>Hypocreomycetidae</taxon>
        <taxon>Hypocreales</taxon>
        <taxon>Ophiocordycipitaceae</taxon>
        <taxon>Hirsutella</taxon>
    </lineage>
</organism>
<dbReference type="Gene3D" id="1.25.10.10">
    <property type="entry name" value="Leucine-rich Repeat Variant"/>
    <property type="match status" value="1"/>
</dbReference>
<dbReference type="GO" id="GO:0005737">
    <property type="term" value="C:cytoplasm"/>
    <property type="evidence" value="ECO:0007669"/>
    <property type="project" value="TreeGrafter"/>
</dbReference>
<evidence type="ECO:0000256" key="2">
    <source>
        <dbReference type="ARBA" id="ARBA00007991"/>
    </source>
</evidence>
<dbReference type="InterPro" id="IPR057942">
    <property type="entry name" value="TPR_TNPO3_IPO13_3rd"/>
</dbReference>
<evidence type="ECO:0000259" key="8">
    <source>
        <dbReference type="Pfam" id="PF08389"/>
    </source>
</evidence>
<dbReference type="AlphaFoldDB" id="A0A0F8A5V3"/>
<dbReference type="Pfam" id="PF08389">
    <property type="entry name" value="Xpo1"/>
    <property type="match status" value="1"/>
</dbReference>
<evidence type="ECO:0000256" key="4">
    <source>
        <dbReference type="ARBA" id="ARBA00022694"/>
    </source>
</evidence>
<comment type="subcellular location">
    <subcellularLocation>
        <location evidence="1">Nucleus</location>
    </subcellularLocation>
</comment>
<evidence type="ECO:0000313" key="10">
    <source>
        <dbReference type="Proteomes" id="UP000054481"/>
    </source>
</evidence>
<sequence>MEEQSPQLSLDQAETLILSLYQRNPPEVIAATQATLSQFQGSPQAWAMVQGLLDRSDEKVKFFGALTVIIKLNKESSTLSVADANELLARLINWYLDSLLRSDGPLVSRKLSSALATYFLHFHSLWPRFVRHLAVCLASRQSRPLDFVDDTVNVVRNVFNLPSKHIQAALWVVTSVMEDVARIDLNTHKALYDAILQNVTDVVDLMSGCLTAQSCDAASFADCARCFQSWLWFTQRASPGESQIVLSLKPLIDTFIASLAKDDLFDASAELLVDILGNYPSLLNQNHYGLLASLFEAPWAQERHLRLLQGDFDFDSMRFGELLLAFGEAKAETLMQSSSESGQLLLGMLCGLLTANGYPVVEDKIFVPAIEFWSTFSETLADTVHFDQDESLTPWAASAISHVLNAVLNAWHKITYPPSDEFSRWDAAERIGFNDARKDMVDLLQSTFTLVGPRLVSDFAGLVLSALDSSEWHAMEAAAFCLGGLADCGREDARFDEALDSIFASPLFSILQLRDSPVHFRARQTCLSLIEQFAEYFERNIRFLGPALRLLFAMVSEPSMAASASKSVLRLCSSCRHHLNADVNQFLEEYKALACRKQIDCIAAERLLGAIACVAQAVPQPSQRFAACATILDLVQGDIDTALSILSNPMSSSIPCHSLRCSGSFVDEVPSLHAALRALRCLATVGKGFQSPSDQSIDLDGENALTSKLNEDYSPLQDKILGQLLQIEDAFGGSSEVTEFTCSILRSGFSETDQGPFVFCPEAVARFVTSHGEDTRRIGLLVSTACSFVSSMKSHGVTDLLKIVATLLLWVVGLLKQIREPESDPELAQNGLEFASRILATWPASVLGLQPADAAEFLFMFTLRVLDGQEPLPKAAAAEFWTTFVSLRGDDPELQGTFSNAMEALGPLLGQSLARNIGGNASRSELDKLSEPVKKLVSRHTKAREWLQSGLGHASFPSDKISQEQKTLFVKKLIRFDPTPNPFVATGRPATMANGE</sequence>
<keyword evidence="6" id="KW-0539">Nucleus</keyword>
<feature type="domain" description="Exportin-1/Importin-beta-like" evidence="8">
    <location>
        <begin position="106"/>
        <end position="272"/>
    </location>
</feature>
<gene>
    <name evidence="9" type="ORF">HIM_04435</name>
</gene>